<gene>
    <name evidence="4" type="ORF">SAMN02745134_00099</name>
</gene>
<evidence type="ECO:0000256" key="3">
    <source>
        <dbReference type="RuleBase" id="RU000363"/>
    </source>
</evidence>
<dbReference type="PANTHER" id="PTHR44196">
    <property type="entry name" value="DEHYDROGENASE/REDUCTASE SDR FAMILY MEMBER 7B"/>
    <property type="match status" value="1"/>
</dbReference>
<sequence>MDTVLITGTTSGIGEAFAKKFVLEGYNVILVARNQEKLSLQAQKLGANKNVKYITCDLNDENAINIIEQSLKEWNLTVDILINNAGFNECGLFHETSINRELEMVQVHISSLIKLTKVLLKEMLKNNYGHIVNIGSTGSFIASPSDAVYSATKSFILSFTNALAGELQGTGVKATIICPGATNTKFAIKAGIEKTKLFGVAVMSANQVVDSVYCKLLRGKRVIIPGWYNRIMVACSKILPVSVLNKVTLWMMQ</sequence>
<dbReference type="InterPro" id="IPR036291">
    <property type="entry name" value="NAD(P)-bd_dom_sf"/>
</dbReference>
<evidence type="ECO:0000256" key="1">
    <source>
        <dbReference type="ARBA" id="ARBA00006484"/>
    </source>
</evidence>
<keyword evidence="5" id="KW-1185">Reference proteome</keyword>
<dbReference type="EMBL" id="FWXH01000002">
    <property type="protein sequence ID" value="SMC16523.1"/>
    <property type="molecule type" value="Genomic_DNA"/>
</dbReference>
<dbReference type="RefSeq" id="WP_084113324.1">
    <property type="nucleotide sequence ID" value="NZ_FWXH01000002.1"/>
</dbReference>
<protein>
    <recommendedName>
        <fullName evidence="6">Short-chain dehydrogenase</fullName>
    </recommendedName>
</protein>
<accession>A0A1W1WY51</accession>
<dbReference type="PANTHER" id="PTHR44196:SF2">
    <property type="entry name" value="SHORT-CHAIN DEHYDROGENASE-RELATED"/>
    <property type="match status" value="1"/>
</dbReference>
<dbReference type="SUPFAM" id="SSF51735">
    <property type="entry name" value="NAD(P)-binding Rossmann-fold domains"/>
    <property type="match status" value="1"/>
</dbReference>
<dbReference type="Pfam" id="PF00106">
    <property type="entry name" value="adh_short"/>
    <property type="match status" value="1"/>
</dbReference>
<dbReference type="AlphaFoldDB" id="A0A1W1WY51"/>
<dbReference type="OrthoDB" id="9808814at2"/>
<name>A0A1W1WY51_9CLOT</name>
<organism evidence="4 5">
    <name type="scientific">Clostridium acidisoli DSM 12555</name>
    <dbReference type="NCBI Taxonomy" id="1121291"/>
    <lineage>
        <taxon>Bacteria</taxon>
        <taxon>Bacillati</taxon>
        <taxon>Bacillota</taxon>
        <taxon>Clostridia</taxon>
        <taxon>Eubacteriales</taxon>
        <taxon>Clostridiaceae</taxon>
        <taxon>Clostridium</taxon>
    </lineage>
</organism>
<dbReference type="CDD" id="cd05233">
    <property type="entry name" value="SDR_c"/>
    <property type="match status" value="1"/>
</dbReference>
<dbReference type="GO" id="GO:0016020">
    <property type="term" value="C:membrane"/>
    <property type="evidence" value="ECO:0007669"/>
    <property type="project" value="TreeGrafter"/>
</dbReference>
<dbReference type="Gene3D" id="3.40.50.720">
    <property type="entry name" value="NAD(P)-binding Rossmann-like Domain"/>
    <property type="match status" value="1"/>
</dbReference>
<dbReference type="InterPro" id="IPR002347">
    <property type="entry name" value="SDR_fam"/>
</dbReference>
<dbReference type="Proteomes" id="UP000192468">
    <property type="component" value="Unassembled WGS sequence"/>
</dbReference>
<dbReference type="PRINTS" id="PR00081">
    <property type="entry name" value="GDHRDH"/>
</dbReference>
<dbReference type="STRING" id="1121291.SAMN02745134_00099"/>
<dbReference type="PRINTS" id="PR00080">
    <property type="entry name" value="SDRFAMILY"/>
</dbReference>
<dbReference type="InterPro" id="IPR020904">
    <property type="entry name" value="Sc_DH/Rdtase_CS"/>
</dbReference>
<dbReference type="PIRSF" id="PIRSF000126">
    <property type="entry name" value="11-beta-HSD1"/>
    <property type="match status" value="1"/>
</dbReference>
<keyword evidence="2" id="KW-0560">Oxidoreductase</keyword>
<proteinExistence type="inferred from homology"/>
<evidence type="ECO:0000313" key="5">
    <source>
        <dbReference type="Proteomes" id="UP000192468"/>
    </source>
</evidence>
<evidence type="ECO:0000313" key="4">
    <source>
        <dbReference type="EMBL" id="SMC16523.1"/>
    </source>
</evidence>
<dbReference type="GO" id="GO:0016491">
    <property type="term" value="F:oxidoreductase activity"/>
    <property type="evidence" value="ECO:0007669"/>
    <property type="project" value="UniProtKB-KW"/>
</dbReference>
<evidence type="ECO:0008006" key="6">
    <source>
        <dbReference type="Google" id="ProtNLM"/>
    </source>
</evidence>
<evidence type="ECO:0000256" key="2">
    <source>
        <dbReference type="ARBA" id="ARBA00023002"/>
    </source>
</evidence>
<dbReference type="PROSITE" id="PS00061">
    <property type="entry name" value="ADH_SHORT"/>
    <property type="match status" value="1"/>
</dbReference>
<comment type="similarity">
    <text evidence="1 3">Belongs to the short-chain dehydrogenases/reductases (SDR) family.</text>
</comment>
<reference evidence="4 5" key="1">
    <citation type="submission" date="2017-04" db="EMBL/GenBank/DDBJ databases">
        <authorList>
            <person name="Afonso C.L."/>
            <person name="Miller P.J."/>
            <person name="Scott M.A."/>
            <person name="Spackman E."/>
            <person name="Goraichik I."/>
            <person name="Dimitrov K.M."/>
            <person name="Suarez D.L."/>
            <person name="Swayne D.E."/>
        </authorList>
    </citation>
    <scope>NUCLEOTIDE SEQUENCE [LARGE SCALE GENOMIC DNA]</scope>
    <source>
        <strain evidence="4 5">DSM 12555</strain>
    </source>
</reference>